<evidence type="ECO:0000313" key="4">
    <source>
        <dbReference type="Proteomes" id="UP001617669"/>
    </source>
</evidence>
<feature type="region of interest" description="Disordered" evidence="1">
    <location>
        <begin position="28"/>
        <end position="66"/>
    </location>
</feature>
<accession>A0ABW8GMM3</accession>
<gene>
    <name evidence="3" type="ORF">ACIKP9_10720</name>
</gene>
<proteinExistence type="predicted"/>
<dbReference type="RefSeq" id="WP_400882518.1">
    <property type="nucleotide sequence ID" value="NZ_JBIWXY010000002.1"/>
</dbReference>
<organism evidence="3 4">
    <name type="scientific">Methylobacillus methanolivorans</name>
    <dbReference type="NCBI Taxonomy" id="1848927"/>
    <lineage>
        <taxon>Bacteria</taxon>
        <taxon>Pseudomonadati</taxon>
        <taxon>Pseudomonadota</taxon>
        <taxon>Betaproteobacteria</taxon>
        <taxon>Nitrosomonadales</taxon>
        <taxon>Methylophilaceae</taxon>
        <taxon>Methylobacillus</taxon>
    </lineage>
</organism>
<feature type="signal peptide" evidence="2">
    <location>
        <begin position="1"/>
        <end position="29"/>
    </location>
</feature>
<feature type="compositionally biased region" description="Basic and acidic residues" evidence="1">
    <location>
        <begin position="30"/>
        <end position="66"/>
    </location>
</feature>
<evidence type="ECO:0008006" key="5">
    <source>
        <dbReference type="Google" id="ProtNLM"/>
    </source>
</evidence>
<keyword evidence="4" id="KW-1185">Reference proteome</keyword>
<dbReference type="EMBL" id="JBIWXY010000002">
    <property type="protein sequence ID" value="MFJ5446700.1"/>
    <property type="molecule type" value="Genomic_DNA"/>
</dbReference>
<name>A0ABW8GMM3_9PROT</name>
<reference evidence="3 4" key="1">
    <citation type="submission" date="2024-11" db="EMBL/GenBank/DDBJ databases">
        <authorList>
            <person name="Kaparullina E.N."/>
            <person name="Delegan Y.A."/>
            <person name="Doronina N.V."/>
        </authorList>
    </citation>
    <scope>NUCLEOTIDE SEQUENCE [LARGE SCALE GENOMIC DNA]</scope>
    <source>
        <strain evidence="3 4">7sh_L</strain>
    </source>
</reference>
<evidence type="ECO:0000256" key="2">
    <source>
        <dbReference type="SAM" id="SignalP"/>
    </source>
</evidence>
<sequence length="169" mass="19751">MKYSNKNKVWSALAVVMLSTALAQGAAYAHPDDRPDRGPRHEHRWDKGQERGHVERGPRGGKGWDRGGHPVVVQQNVYYQFRDQDRMRLYNQYQRSFRNAHWDRRPDFRPGYVVMPAYRPYITPVPVHVLRTLPPPPPGYVIGYYQGYNVVYDPTTYVILTAIDLLSRR</sequence>
<comment type="caution">
    <text evidence="3">The sequence shown here is derived from an EMBL/GenBank/DDBJ whole genome shotgun (WGS) entry which is preliminary data.</text>
</comment>
<keyword evidence="2" id="KW-0732">Signal</keyword>
<evidence type="ECO:0000256" key="1">
    <source>
        <dbReference type="SAM" id="MobiDB-lite"/>
    </source>
</evidence>
<protein>
    <recommendedName>
        <fullName evidence="5">Nickel/cobalt transporter regulator</fullName>
    </recommendedName>
</protein>
<dbReference type="Proteomes" id="UP001617669">
    <property type="component" value="Unassembled WGS sequence"/>
</dbReference>
<feature type="chain" id="PRO_5046677547" description="Nickel/cobalt transporter regulator" evidence="2">
    <location>
        <begin position="30"/>
        <end position="169"/>
    </location>
</feature>
<evidence type="ECO:0000313" key="3">
    <source>
        <dbReference type="EMBL" id="MFJ5446700.1"/>
    </source>
</evidence>